<evidence type="ECO:0000256" key="1">
    <source>
        <dbReference type="ARBA" id="ARBA00023115"/>
    </source>
</evidence>
<evidence type="ECO:0008006" key="5">
    <source>
        <dbReference type="Google" id="ProtNLM"/>
    </source>
</evidence>
<protein>
    <recommendedName>
        <fullName evidence="5">Ferrichrome ABC transporter permease</fullName>
    </recommendedName>
</protein>
<feature type="transmembrane region" description="Helical" evidence="2">
    <location>
        <begin position="46"/>
        <end position="67"/>
    </location>
</feature>
<dbReference type="Gene3D" id="3.40.50.150">
    <property type="entry name" value="Vaccinia Virus protein VP39"/>
    <property type="match status" value="1"/>
</dbReference>
<reference evidence="3 4" key="1">
    <citation type="journal article" date="2023" name="Antonie Van Leeuwenhoek">
        <title>Mesoterricola silvestris gen. nov., sp. nov., Mesoterricola sediminis sp. nov., Geothrix oryzae sp. nov., Geothrix edaphica sp. nov., Geothrix rubra sp. nov., and Geothrix limicola sp. nov., six novel members of Acidobacteriota isolated from soils.</title>
        <authorList>
            <person name="Itoh H."/>
            <person name="Sugisawa Y."/>
            <person name="Mise K."/>
            <person name="Xu Z."/>
            <person name="Kuniyasu M."/>
            <person name="Ushijima N."/>
            <person name="Kawano K."/>
            <person name="Kobayashi E."/>
            <person name="Shiratori Y."/>
            <person name="Masuda Y."/>
            <person name="Senoo K."/>
        </authorList>
    </citation>
    <scope>NUCLEOTIDE SEQUENCE [LARGE SCALE GENOMIC DNA]</scope>
    <source>
        <strain evidence="3 4">Red803</strain>
    </source>
</reference>
<feature type="transmembrane region" description="Helical" evidence="2">
    <location>
        <begin position="224"/>
        <end position="243"/>
    </location>
</feature>
<keyword evidence="1" id="KW-0620">Polyamine biosynthesis</keyword>
<sequence length="680" mass="74789">MDSRPEASPEVSLRLPALTIFLSAFLLFEVQPLVGKLVLPWFGGSAGVWTICLLFFQLLLLGGYLYAHTLVRHLSHRRQVLVHGTLLLLAAACLPLRLHPGFRPTGSEQPLGHLLGLLAVTVGLPYFLLATTGPLVQAWVARQGQVPYRLFALSNLASMLALLAYPVAVEPFLPLRVQAWTWSLGFLAFAALVFALARRNARTLVRDHVEVPPPAPAAGRQLSWILLAALPSVLLMAVTSHLSTNVAPIPFLWVVPLALYLLSFILCFDSERWYRRGLFLSLLPLCLAGMALLLLPDFRRGAVRWQVLAFNAGLFVACMTAHGELARLKPHPRHLTGFYLRLSLGGALGGLFVAVAAPHLFRSYLELPLALAAFALLALVSVIRDRRGMKPWPWRVAVFGFGLLTGGLLGHTILTDLAEQREAVDRGRNFYGALRVFDDRAHTWRSLAHGTILHGAQFLDPARARLPLTYYSPDSGVGLAIASLPPRPRRLGVVGLGAGSLAVYGRPGDLVRFYEINPLVETFARRDFTFLRDCPGRVEVVLGDARLSLDREPPEAYDLLAIDAFSSDAIPVHLLTREAFALYLRHLAPGGFLAVHISNRYLDLKPVVQAAALRYGLATRLVDTDGDDEDGIYGSTWIVLARSEAAFATAPFTGSEDADPLRVEPLVWRDDFSNLFRILK</sequence>
<evidence type="ECO:0000256" key="2">
    <source>
        <dbReference type="SAM" id="Phobius"/>
    </source>
</evidence>
<feature type="transmembrane region" description="Helical" evidence="2">
    <location>
        <begin position="367"/>
        <end position="384"/>
    </location>
</feature>
<feature type="transmembrane region" description="Helical" evidence="2">
    <location>
        <begin position="277"/>
        <end position="295"/>
    </location>
</feature>
<feature type="transmembrane region" description="Helical" evidence="2">
    <location>
        <begin position="249"/>
        <end position="268"/>
    </location>
</feature>
<keyword evidence="2" id="KW-1133">Transmembrane helix</keyword>
<organism evidence="3 4">
    <name type="scientific">Geothrix rubra</name>
    <dbReference type="NCBI Taxonomy" id="2927977"/>
    <lineage>
        <taxon>Bacteria</taxon>
        <taxon>Pseudomonadati</taxon>
        <taxon>Acidobacteriota</taxon>
        <taxon>Holophagae</taxon>
        <taxon>Holophagales</taxon>
        <taxon>Holophagaceae</taxon>
        <taxon>Geothrix</taxon>
    </lineage>
</organism>
<feature type="transmembrane region" description="Helical" evidence="2">
    <location>
        <begin position="12"/>
        <end position="34"/>
    </location>
</feature>
<feature type="transmembrane region" description="Helical" evidence="2">
    <location>
        <begin position="110"/>
        <end position="129"/>
    </location>
</feature>
<dbReference type="SUPFAM" id="SSF53335">
    <property type="entry name" value="S-adenosyl-L-methionine-dependent methyltransferases"/>
    <property type="match status" value="1"/>
</dbReference>
<evidence type="ECO:0000313" key="3">
    <source>
        <dbReference type="EMBL" id="GLH70741.1"/>
    </source>
</evidence>
<feature type="transmembrane region" description="Helical" evidence="2">
    <location>
        <begin position="307"/>
        <end position="326"/>
    </location>
</feature>
<dbReference type="NCBIfam" id="NF037959">
    <property type="entry name" value="MFS_SpdSyn"/>
    <property type="match status" value="1"/>
</dbReference>
<dbReference type="RefSeq" id="WP_285726262.1">
    <property type="nucleotide sequence ID" value="NZ_BSDD01000004.1"/>
</dbReference>
<keyword evidence="2" id="KW-0472">Membrane</keyword>
<name>A0ABQ5Q8F1_9BACT</name>
<accession>A0ABQ5Q8F1</accession>
<keyword evidence="4" id="KW-1185">Reference proteome</keyword>
<dbReference type="Proteomes" id="UP001165089">
    <property type="component" value="Unassembled WGS sequence"/>
</dbReference>
<feature type="transmembrane region" description="Helical" evidence="2">
    <location>
        <begin position="150"/>
        <end position="168"/>
    </location>
</feature>
<feature type="transmembrane region" description="Helical" evidence="2">
    <location>
        <begin position="396"/>
        <end position="414"/>
    </location>
</feature>
<evidence type="ECO:0000313" key="4">
    <source>
        <dbReference type="Proteomes" id="UP001165089"/>
    </source>
</evidence>
<dbReference type="PANTHER" id="PTHR43317:SF1">
    <property type="entry name" value="THERMOSPERMINE SYNTHASE ACAULIS5"/>
    <property type="match status" value="1"/>
</dbReference>
<comment type="caution">
    <text evidence="3">The sequence shown here is derived from an EMBL/GenBank/DDBJ whole genome shotgun (WGS) entry which is preliminary data.</text>
</comment>
<dbReference type="PANTHER" id="PTHR43317">
    <property type="entry name" value="THERMOSPERMINE SYNTHASE ACAULIS5"/>
    <property type="match status" value="1"/>
</dbReference>
<dbReference type="EMBL" id="BSDD01000004">
    <property type="protein sequence ID" value="GLH70741.1"/>
    <property type="molecule type" value="Genomic_DNA"/>
</dbReference>
<feature type="transmembrane region" description="Helical" evidence="2">
    <location>
        <begin position="79"/>
        <end position="98"/>
    </location>
</feature>
<gene>
    <name evidence="3" type="ORF">GETHPA_22740</name>
</gene>
<dbReference type="CDD" id="cd02440">
    <property type="entry name" value="AdoMet_MTases"/>
    <property type="match status" value="1"/>
</dbReference>
<proteinExistence type="predicted"/>
<dbReference type="InterPro" id="IPR029063">
    <property type="entry name" value="SAM-dependent_MTases_sf"/>
</dbReference>
<keyword evidence="2" id="KW-0812">Transmembrane</keyword>
<feature type="transmembrane region" description="Helical" evidence="2">
    <location>
        <begin position="338"/>
        <end position="361"/>
    </location>
</feature>
<feature type="transmembrane region" description="Helical" evidence="2">
    <location>
        <begin position="180"/>
        <end position="197"/>
    </location>
</feature>